<name>A0A6J4LS92_9BACT</name>
<dbReference type="AlphaFoldDB" id="A0A6J4LS92"/>
<reference evidence="2" key="1">
    <citation type="submission" date="2020-02" db="EMBL/GenBank/DDBJ databases">
        <authorList>
            <person name="Meier V. D."/>
        </authorList>
    </citation>
    <scope>NUCLEOTIDE SEQUENCE</scope>
    <source>
        <strain evidence="2">AVDCRST_MAG40</strain>
    </source>
</reference>
<keyword evidence="2" id="KW-0418">Kinase</keyword>
<protein>
    <submittedName>
        <fullName evidence="2">Serine/threonine-protein kinase Pkn1( )</fullName>
        <ecNumber evidence="2">2.7.11.1</ecNumber>
    </submittedName>
</protein>
<accession>A0A6J4LS92</accession>
<dbReference type="EMBL" id="CADCTX010000646">
    <property type="protein sequence ID" value="CAA9336769.1"/>
    <property type="molecule type" value="Genomic_DNA"/>
</dbReference>
<feature type="compositionally biased region" description="Basic and acidic residues" evidence="1">
    <location>
        <begin position="247"/>
        <end position="256"/>
    </location>
</feature>
<feature type="region of interest" description="Disordered" evidence="1">
    <location>
        <begin position="232"/>
        <end position="299"/>
    </location>
</feature>
<gene>
    <name evidence="2" type="ORF">AVDCRST_MAG40-2205</name>
</gene>
<feature type="non-terminal residue" evidence="2">
    <location>
        <position position="299"/>
    </location>
</feature>
<feature type="compositionally biased region" description="Basic residues" evidence="1">
    <location>
        <begin position="12"/>
        <end position="39"/>
    </location>
</feature>
<sequence length="299" mass="32996">DTRQSRRLDARRLRHPRPGGGRGHRRGVPRGAPRTRQRGHQGAARPPAPGRHRRHALSARGEVRRARAAPERGAHDRDRRGGARAPLPRHRVGRRRAAGEVRQAQRPAPPGRDGRDHRADRRRRARRARAGDRAPRPQAGERDVRPGRAAGEAARLRHRGRHRRAARRAPHAGRLLRGHAALRRARGAERGAGHPGGRPVQPRDDRLLPGVRLPALQRQEPARALLAAPLAAPGALSQDPPRRAHRAERGAGDHARARQAAVRALPRRLRLRRRALGRPRRAGRERGAGGTPQGAVQAV</sequence>
<feature type="compositionally biased region" description="Basic residues" evidence="1">
    <location>
        <begin position="265"/>
        <end position="281"/>
    </location>
</feature>
<feature type="compositionally biased region" description="Basic residues" evidence="1">
    <location>
        <begin position="156"/>
        <end position="185"/>
    </location>
</feature>
<keyword evidence="2" id="KW-0808">Transferase</keyword>
<dbReference type="GO" id="GO:0004674">
    <property type="term" value="F:protein serine/threonine kinase activity"/>
    <property type="evidence" value="ECO:0007669"/>
    <property type="project" value="UniProtKB-EC"/>
</dbReference>
<proteinExistence type="predicted"/>
<dbReference type="EC" id="2.7.11.1" evidence="2"/>
<feature type="compositionally biased region" description="Basic residues" evidence="1">
    <location>
        <begin position="87"/>
        <end position="96"/>
    </location>
</feature>
<evidence type="ECO:0000256" key="1">
    <source>
        <dbReference type="SAM" id="MobiDB-lite"/>
    </source>
</evidence>
<feature type="compositionally biased region" description="Basic and acidic residues" evidence="1">
    <location>
        <begin position="1"/>
        <end position="11"/>
    </location>
</feature>
<feature type="compositionally biased region" description="Basic and acidic residues" evidence="1">
    <location>
        <begin position="129"/>
        <end position="146"/>
    </location>
</feature>
<evidence type="ECO:0000313" key="2">
    <source>
        <dbReference type="EMBL" id="CAA9336769.1"/>
    </source>
</evidence>
<feature type="compositionally biased region" description="Basic and acidic residues" evidence="1">
    <location>
        <begin position="61"/>
        <end position="81"/>
    </location>
</feature>
<organism evidence="2">
    <name type="scientific">uncultured Gemmatimonadaceae bacterium</name>
    <dbReference type="NCBI Taxonomy" id="246130"/>
    <lineage>
        <taxon>Bacteria</taxon>
        <taxon>Pseudomonadati</taxon>
        <taxon>Gemmatimonadota</taxon>
        <taxon>Gemmatimonadia</taxon>
        <taxon>Gemmatimonadales</taxon>
        <taxon>Gemmatimonadaceae</taxon>
        <taxon>environmental samples</taxon>
    </lineage>
</organism>
<feature type="non-terminal residue" evidence="2">
    <location>
        <position position="1"/>
    </location>
</feature>
<feature type="region of interest" description="Disordered" evidence="1">
    <location>
        <begin position="1"/>
        <end position="206"/>
    </location>
</feature>